<dbReference type="SMART" id="SM00382">
    <property type="entry name" value="AAA"/>
    <property type="match status" value="1"/>
</dbReference>
<reference evidence="5" key="2">
    <citation type="submission" date="2023-04" db="EMBL/GenBank/DDBJ databases">
        <title>Paracnuella aquatica gen. nov., sp. nov., a member of the family Chitinophagaceae isolated from a hot spring.</title>
        <authorList>
            <person name="Wang C."/>
        </authorList>
    </citation>
    <scope>NUCLEOTIDE SEQUENCE</scope>
    <source>
        <strain evidence="5">LB-8</strain>
    </source>
</reference>
<keyword evidence="1" id="KW-0813">Transport</keyword>
<dbReference type="InterPro" id="IPR003439">
    <property type="entry name" value="ABC_transporter-like_ATP-bd"/>
</dbReference>
<organism evidence="5 6">
    <name type="scientific">Paraflavisolibacter caeni</name>
    <dbReference type="NCBI Taxonomy" id="2982496"/>
    <lineage>
        <taxon>Bacteria</taxon>
        <taxon>Pseudomonadati</taxon>
        <taxon>Bacteroidota</taxon>
        <taxon>Chitinophagia</taxon>
        <taxon>Chitinophagales</taxon>
        <taxon>Chitinophagaceae</taxon>
        <taxon>Paraflavisolibacter</taxon>
    </lineage>
</organism>
<dbReference type="Proteomes" id="UP001155483">
    <property type="component" value="Unassembled WGS sequence"/>
</dbReference>
<evidence type="ECO:0000259" key="4">
    <source>
        <dbReference type="PROSITE" id="PS50893"/>
    </source>
</evidence>
<keyword evidence="6" id="KW-1185">Reference proteome</keyword>
<evidence type="ECO:0000256" key="1">
    <source>
        <dbReference type="ARBA" id="ARBA00022448"/>
    </source>
</evidence>
<evidence type="ECO:0000313" key="6">
    <source>
        <dbReference type="Proteomes" id="UP001155483"/>
    </source>
</evidence>
<dbReference type="PROSITE" id="PS50893">
    <property type="entry name" value="ABC_TRANSPORTER_2"/>
    <property type="match status" value="1"/>
</dbReference>
<evidence type="ECO:0000256" key="2">
    <source>
        <dbReference type="ARBA" id="ARBA00022741"/>
    </source>
</evidence>
<evidence type="ECO:0000256" key="3">
    <source>
        <dbReference type="ARBA" id="ARBA00022840"/>
    </source>
</evidence>
<protein>
    <submittedName>
        <fullName evidence="5">ABC transporter ATP-binding protein</fullName>
    </submittedName>
</protein>
<accession>A0A9X2XVZ7</accession>
<dbReference type="EMBL" id="JAOTIF010000006">
    <property type="protein sequence ID" value="MCU7549482.1"/>
    <property type="molecule type" value="Genomic_DNA"/>
</dbReference>
<reference evidence="5" key="1">
    <citation type="submission" date="2022-09" db="EMBL/GenBank/DDBJ databases">
        <authorList>
            <person name="Yuan C."/>
            <person name="Ke Z."/>
        </authorList>
    </citation>
    <scope>NUCLEOTIDE SEQUENCE</scope>
    <source>
        <strain evidence="5">LB-8</strain>
    </source>
</reference>
<dbReference type="GO" id="GO:0005524">
    <property type="term" value="F:ATP binding"/>
    <property type="evidence" value="ECO:0007669"/>
    <property type="project" value="UniProtKB-KW"/>
</dbReference>
<dbReference type="AlphaFoldDB" id="A0A9X2XVZ7"/>
<keyword evidence="2" id="KW-0547">Nucleotide-binding</keyword>
<dbReference type="PANTHER" id="PTHR42939">
    <property type="entry name" value="ABC TRANSPORTER ATP-BINDING PROTEIN ALBC-RELATED"/>
    <property type="match status" value="1"/>
</dbReference>
<comment type="caution">
    <text evidence="5">The sequence shown here is derived from an EMBL/GenBank/DDBJ whole genome shotgun (WGS) entry which is preliminary data.</text>
</comment>
<dbReference type="Gene3D" id="3.40.50.300">
    <property type="entry name" value="P-loop containing nucleotide triphosphate hydrolases"/>
    <property type="match status" value="1"/>
</dbReference>
<evidence type="ECO:0000313" key="5">
    <source>
        <dbReference type="EMBL" id="MCU7549482.1"/>
    </source>
</evidence>
<dbReference type="InterPro" id="IPR003593">
    <property type="entry name" value="AAA+_ATPase"/>
</dbReference>
<dbReference type="SUPFAM" id="SSF52540">
    <property type="entry name" value="P-loop containing nucleoside triphosphate hydrolases"/>
    <property type="match status" value="1"/>
</dbReference>
<dbReference type="CDD" id="cd03230">
    <property type="entry name" value="ABC_DR_subfamily_A"/>
    <property type="match status" value="1"/>
</dbReference>
<keyword evidence="3 5" id="KW-0067">ATP-binding</keyword>
<sequence length="257" mass="28740">MITIKNLHKKFKKLHALNDVSASFSRGQVVSLIGPNGSGKTTLIKSILGIVKPDAGSILFAGKSIDKQVAYRDNIGYMPQIGRYPDNMKIGQVIEMVKNIRNHKDGTLDDELFFDFKMDEMQDKNMRSLSGGTRQKVSAVLAFLFNPDVLILDEPTAGLDPLASEILKDKIIKEKKKGKLILITSHVLSDLDELTTDVMYLQDGKLHLYQTVENIKQQTGETRLEKAIAQVMKRYLKDGTATIPMTENREADYAKAI</sequence>
<proteinExistence type="predicted"/>
<dbReference type="InterPro" id="IPR027417">
    <property type="entry name" value="P-loop_NTPase"/>
</dbReference>
<dbReference type="RefSeq" id="WP_279296926.1">
    <property type="nucleotide sequence ID" value="NZ_JAOTIF010000006.1"/>
</dbReference>
<gene>
    <name evidence="5" type="ORF">OCK74_10175</name>
</gene>
<dbReference type="PANTHER" id="PTHR42939:SF1">
    <property type="entry name" value="ABC TRANSPORTER ATP-BINDING PROTEIN ALBC-RELATED"/>
    <property type="match status" value="1"/>
</dbReference>
<dbReference type="InterPro" id="IPR051782">
    <property type="entry name" value="ABC_Transporter_VariousFunc"/>
</dbReference>
<dbReference type="GO" id="GO:0016887">
    <property type="term" value="F:ATP hydrolysis activity"/>
    <property type="evidence" value="ECO:0007669"/>
    <property type="project" value="InterPro"/>
</dbReference>
<dbReference type="Pfam" id="PF00005">
    <property type="entry name" value="ABC_tran"/>
    <property type="match status" value="1"/>
</dbReference>
<name>A0A9X2XVZ7_9BACT</name>
<feature type="domain" description="ABC transporter" evidence="4">
    <location>
        <begin position="2"/>
        <end position="228"/>
    </location>
</feature>